<dbReference type="GO" id="GO:0046872">
    <property type="term" value="F:metal ion binding"/>
    <property type="evidence" value="ECO:0007669"/>
    <property type="project" value="UniProtKB-KW"/>
</dbReference>
<dbReference type="AlphaFoldDB" id="A0AAE0U006"/>
<evidence type="ECO:0000256" key="8">
    <source>
        <dbReference type="RuleBase" id="RU366045"/>
    </source>
</evidence>
<organism evidence="10 11">
    <name type="scientific">Podospora didyma</name>
    <dbReference type="NCBI Taxonomy" id="330526"/>
    <lineage>
        <taxon>Eukaryota</taxon>
        <taxon>Fungi</taxon>
        <taxon>Dikarya</taxon>
        <taxon>Ascomycota</taxon>
        <taxon>Pezizomycotina</taxon>
        <taxon>Sordariomycetes</taxon>
        <taxon>Sordariomycetidae</taxon>
        <taxon>Sordariales</taxon>
        <taxon>Podosporaceae</taxon>
        <taxon>Podospora</taxon>
    </lineage>
</organism>
<keyword evidence="3 8" id="KW-0210">Decarboxylase</keyword>
<evidence type="ECO:0000313" key="11">
    <source>
        <dbReference type="Proteomes" id="UP001285441"/>
    </source>
</evidence>
<evidence type="ECO:0000256" key="6">
    <source>
        <dbReference type="ARBA" id="ARBA00036832"/>
    </source>
</evidence>
<comment type="similarity">
    <text evidence="1">Belongs to the metallo-dependent hydrolases superfamily. ACMSD family.</text>
</comment>
<dbReference type="InterPro" id="IPR032465">
    <property type="entry name" value="ACMSD"/>
</dbReference>
<dbReference type="SUPFAM" id="SSF51556">
    <property type="entry name" value="Metallo-dependent hydrolases"/>
    <property type="match status" value="1"/>
</dbReference>
<comment type="catalytic activity">
    <reaction evidence="6">
        <text>6-methylsalicylate + H(+) = 3-methylphenol + CO2</text>
        <dbReference type="Rhea" id="RHEA:23112"/>
        <dbReference type="ChEBI" id="CHEBI:15378"/>
        <dbReference type="ChEBI" id="CHEBI:16526"/>
        <dbReference type="ChEBI" id="CHEBI:17231"/>
        <dbReference type="ChEBI" id="CHEBI:36658"/>
        <dbReference type="EC" id="4.1.1.52"/>
    </reaction>
    <physiologicalReaction direction="left-to-right" evidence="6">
        <dbReference type="Rhea" id="RHEA:23113"/>
    </physiologicalReaction>
</comment>
<gene>
    <name evidence="10" type="ORF">B0H63DRAFT_523168</name>
</gene>
<dbReference type="PANTHER" id="PTHR21240:SF29">
    <property type="entry name" value="AMIDOHYDROLASE-RELATED DOMAIN-CONTAINING PROTEIN"/>
    <property type="match status" value="1"/>
</dbReference>
<evidence type="ECO:0000256" key="1">
    <source>
        <dbReference type="ARBA" id="ARBA00005871"/>
    </source>
</evidence>
<evidence type="ECO:0000256" key="7">
    <source>
        <dbReference type="ARBA" id="ARBA00038889"/>
    </source>
</evidence>
<dbReference type="InterPro" id="IPR032466">
    <property type="entry name" value="Metal_Hydrolase"/>
</dbReference>
<feature type="domain" description="Amidohydrolase-related" evidence="9">
    <location>
        <begin position="41"/>
        <end position="350"/>
    </location>
</feature>
<dbReference type="GO" id="GO:0047596">
    <property type="term" value="F:6-methylsalicylate decarboxylase activity"/>
    <property type="evidence" value="ECO:0007669"/>
    <property type="project" value="UniProtKB-EC"/>
</dbReference>
<protein>
    <recommendedName>
        <fullName evidence="7">6-methylsalicylate decarboxylase</fullName>
        <ecNumber evidence="7">4.1.1.52</ecNumber>
    </recommendedName>
</protein>
<evidence type="ECO:0000256" key="3">
    <source>
        <dbReference type="ARBA" id="ARBA00022793"/>
    </source>
</evidence>
<dbReference type="Gene3D" id="3.20.20.140">
    <property type="entry name" value="Metal-dependent hydrolases"/>
    <property type="match status" value="1"/>
</dbReference>
<evidence type="ECO:0000256" key="4">
    <source>
        <dbReference type="ARBA" id="ARBA00022833"/>
    </source>
</evidence>
<comment type="caution">
    <text evidence="10">The sequence shown here is derived from an EMBL/GenBank/DDBJ whole genome shotgun (WGS) entry which is preliminary data.</text>
</comment>
<keyword evidence="11" id="KW-1185">Reference proteome</keyword>
<sequence>MRSEYFTAPVLAGLASLQNHAQQWLVDKAMAWPTQPPLNKIDLHHHFVPDFLAKAIHDAGGDPSGWATPKWSPSSSRMIMKHLGVQTSILSVTAPGPMITKDPAEQAALVRRLNEYAAELRDEDHSAFGFFATLPDITNTSAALAEIAYALDTLKADGVTLFTRYGDGATYLGNPALEPVWKELDRRAVTVFVHPTTPVDKNLVNPYMLGPMIDYPHETTRTAMDMITSGTLKKFPNVKVILSHAGGTLPYLISRLATPLRKVTDVIANWNVGTTHDDALQAFRSFYYDTALSSSPHVLQLLLDSVPHDHIVFGSDFPYAPAPAYPTFLEDLEAFDFTPAMRNKLNFENAQVLISRLGKHMDELK</sequence>
<keyword evidence="2" id="KW-0479">Metal-binding</keyword>
<dbReference type="PANTHER" id="PTHR21240">
    <property type="entry name" value="2-AMINO-3-CARBOXYLMUCONATE-6-SEMIALDEHYDE DECARBOXYLASE"/>
    <property type="match status" value="1"/>
</dbReference>
<dbReference type="EMBL" id="JAULSW010000004">
    <property type="protein sequence ID" value="KAK3385852.1"/>
    <property type="molecule type" value="Genomic_DNA"/>
</dbReference>
<keyword evidence="4" id="KW-0862">Zinc</keyword>
<dbReference type="InterPro" id="IPR006680">
    <property type="entry name" value="Amidohydro-rel"/>
</dbReference>
<reference evidence="10" key="1">
    <citation type="journal article" date="2023" name="Mol. Phylogenet. Evol.">
        <title>Genome-scale phylogeny and comparative genomics of the fungal order Sordariales.</title>
        <authorList>
            <person name="Hensen N."/>
            <person name="Bonometti L."/>
            <person name="Westerberg I."/>
            <person name="Brannstrom I.O."/>
            <person name="Guillou S."/>
            <person name="Cros-Aarteil S."/>
            <person name="Calhoun S."/>
            <person name="Haridas S."/>
            <person name="Kuo A."/>
            <person name="Mondo S."/>
            <person name="Pangilinan J."/>
            <person name="Riley R."/>
            <person name="LaButti K."/>
            <person name="Andreopoulos B."/>
            <person name="Lipzen A."/>
            <person name="Chen C."/>
            <person name="Yan M."/>
            <person name="Daum C."/>
            <person name="Ng V."/>
            <person name="Clum A."/>
            <person name="Steindorff A."/>
            <person name="Ohm R.A."/>
            <person name="Martin F."/>
            <person name="Silar P."/>
            <person name="Natvig D.O."/>
            <person name="Lalanne C."/>
            <person name="Gautier V."/>
            <person name="Ament-Velasquez S.L."/>
            <person name="Kruys A."/>
            <person name="Hutchinson M.I."/>
            <person name="Powell A.J."/>
            <person name="Barry K."/>
            <person name="Miller A.N."/>
            <person name="Grigoriev I.V."/>
            <person name="Debuchy R."/>
            <person name="Gladieux P."/>
            <person name="Hiltunen Thoren M."/>
            <person name="Johannesson H."/>
        </authorList>
    </citation>
    <scope>NUCLEOTIDE SEQUENCE</scope>
    <source>
        <strain evidence="10">CBS 232.78</strain>
    </source>
</reference>
<evidence type="ECO:0000256" key="2">
    <source>
        <dbReference type="ARBA" id="ARBA00022723"/>
    </source>
</evidence>
<dbReference type="Pfam" id="PF04909">
    <property type="entry name" value="Amidohydro_2"/>
    <property type="match status" value="1"/>
</dbReference>
<evidence type="ECO:0000256" key="5">
    <source>
        <dbReference type="ARBA" id="ARBA00023239"/>
    </source>
</evidence>
<dbReference type="GO" id="GO:0016787">
    <property type="term" value="F:hydrolase activity"/>
    <property type="evidence" value="ECO:0007669"/>
    <property type="project" value="InterPro"/>
</dbReference>
<dbReference type="GO" id="GO:0019748">
    <property type="term" value="P:secondary metabolic process"/>
    <property type="evidence" value="ECO:0007669"/>
    <property type="project" value="TreeGrafter"/>
</dbReference>
<name>A0AAE0U006_9PEZI</name>
<evidence type="ECO:0000259" key="9">
    <source>
        <dbReference type="Pfam" id="PF04909"/>
    </source>
</evidence>
<evidence type="ECO:0000313" key="10">
    <source>
        <dbReference type="EMBL" id="KAK3385852.1"/>
    </source>
</evidence>
<proteinExistence type="inferred from homology"/>
<dbReference type="Proteomes" id="UP001285441">
    <property type="component" value="Unassembled WGS sequence"/>
</dbReference>
<dbReference type="GO" id="GO:0005829">
    <property type="term" value="C:cytosol"/>
    <property type="evidence" value="ECO:0007669"/>
    <property type="project" value="TreeGrafter"/>
</dbReference>
<reference evidence="10" key="2">
    <citation type="submission" date="2023-06" db="EMBL/GenBank/DDBJ databases">
        <authorList>
            <consortium name="Lawrence Berkeley National Laboratory"/>
            <person name="Haridas S."/>
            <person name="Hensen N."/>
            <person name="Bonometti L."/>
            <person name="Westerberg I."/>
            <person name="Brannstrom I.O."/>
            <person name="Guillou S."/>
            <person name="Cros-Aarteil S."/>
            <person name="Calhoun S."/>
            <person name="Kuo A."/>
            <person name="Mondo S."/>
            <person name="Pangilinan J."/>
            <person name="Riley R."/>
            <person name="LaButti K."/>
            <person name="Andreopoulos B."/>
            <person name="Lipzen A."/>
            <person name="Chen C."/>
            <person name="Yanf M."/>
            <person name="Daum C."/>
            <person name="Ng V."/>
            <person name="Clum A."/>
            <person name="Steindorff A."/>
            <person name="Ohm R."/>
            <person name="Martin F."/>
            <person name="Silar P."/>
            <person name="Natvig D."/>
            <person name="Lalanne C."/>
            <person name="Gautier V."/>
            <person name="Ament-velasquez S.L."/>
            <person name="Kruys A."/>
            <person name="Hutchinson M.I."/>
            <person name="Powell A.J."/>
            <person name="Barry K."/>
            <person name="Miller A.N."/>
            <person name="Grigoriev I.V."/>
            <person name="Debuchy R."/>
            <person name="Gladieux P."/>
            <person name="Thoren M.H."/>
            <person name="Johannesson H."/>
        </authorList>
    </citation>
    <scope>NUCLEOTIDE SEQUENCE</scope>
    <source>
        <strain evidence="10">CBS 232.78</strain>
    </source>
</reference>
<keyword evidence="5 8" id="KW-0456">Lyase</keyword>
<dbReference type="EC" id="4.1.1.52" evidence="7"/>
<accession>A0AAE0U006</accession>